<evidence type="ECO:0000313" key="9">
    <source>
        <dbReference type="EMBL" id="ENH97501.1"/>
    </source>
</evidence>
<evidence type="ECO:0000259" key="8">
    <source>
        <dbReference type="Pfam" id="PF11967"/>
    </source>
</evidence>
<dbReference type="HAMAP" id="MF_00201">
    <property type="entry name" value="RecO"/>
    <property type="match status" value="1"/>
</dbReference>
<comment type="caution">
    <text evidence="9">The sequence shown here is derived from an EMBL/GenBank/DDBJ whole genome shotgun (WGS) entry which is preliminary data.</text>
</comment>
<sequence length="251" mass="28835">MFEKMDGFILKTHDYGETHKIVTLLTANAGKVGAIAKGAKKTKSRMAAITQPFIHGSYLIQLGSNLATLQQGEVISSFRSIREDIFKTAFVSYLAELTDKLIDDKQFNPKIYHQLLHTVQRIDQEADAQVLAMIYEWKMYKEAGFAPVIHQCVHCGKREQFAGFSIAEGGVLCRRCQSMDPHFTPLHEKLLKLLEVFDYVEMDQIGDISIKEENKHKLQAIMDRYYEYYGGYYMKTKRFLKQLDSLSTLND</sequence>
<dbReference type="Pfam" id="PF02565">
    <property type="entry name" value="RecO_C"/>
    <property type="match status" value="1"/>
</dbReference>
<keyword evidence="4 7" id="KW-0233">DNA recombination</keyword>
<dbReference type="AlphaFoldDB" id="N4WWQ8"/>
<organism evidence="9 10">
    <name type="scientific">Gracilibacillus halophilus YIM-C55.5</name>
    <dbReference type="NCBI Taxonomy" id="1308866"/>
    <lineage>
        <taxon>Bacteria</taxon>
        <taxon>Bacillati</taxon>
        <taxon>Bacillota</taxon>
        <taxon>Bacilli</taxon>
        <taxon>Bacillales</taxon>
        <taxon>Bacillaceae</taxon>
        <taxon>Gracilibacillus</taxon>
    </lineage>
</organism>
<dbReference type="GO" id="GO:0006302">
    <property type="term" value="P:double-strand break repair"/>
    <property type="evidence" value="ECO:0007669"/>
    <property type="project" value="TreeGrafter"/>
</dbReference>
<keyword evidence="3 7" id="KW-0227">DNA damage</keyword>
<evidence type="ECO:0000256" key="6">
    <source>
        <dbReference type="ARBA" id="ARBA00033409"/>
    </source>
</evidence>
<reference evidence="9 10" key="1">
    <citation type="submission" date="2013-03" db="EMBL/GenBank/DDBJ databases">
        <title>Draft genome sequence of Gracibacillus halophilus YIM-C55.5, a moderately halophilic and thermophilic organism from the Xiaochaidamu salt lake.</title>
        <authorList>
            <person name="Sugumar T."/>
            <person name="Polireddy D.R."/>
            <person name="Antony A."/>
            <person name="Madhava Y.R."/>
            <person name="Sivakumar N."/>
        </authorList>
    </citation>
    <scope>NUCLEOTIDE SEQUENCE [LARGE SCALE GENOMIC DNA]</scope>
    <source>
        <strain evidence="9 10">YIM-C55.5</strain>
    </source>
</reference>
<dbReference type="InterPro" id="IPR003717">
    <property type="entry name" value="RecO"/>
</dbReference>
<proteinExistence type="inferred from homology"/>
<dbReference type="GO" id="GO:0006310">
    <property type="term" value="P:DNA recombination"/>
    <property type="evidence" value="ECO:0007669"/>
    <property type="project" value="UniProtKB-UniRule"/>
</dbReference>
<dbReference type="SUPFAM" id="SSF50249">
    <property type="entry name" value="Nucleic acid-binding proteins"/>
    <property type="match status" value="1"/>
</dbReference>
<evidence type="ECO:0000256" key="5">
    <source>
        <dbReference type="ARBA" id="ARBA00023204"/>
    </source>
</evidence>
<comment type="similarity">
    <text evidence="1 7">Belongs to the RecO family.</text>
</comment>
<dbReference type="OrthoDB" id="9797083at2"/>
<evidence type="ECO:0000256" key="3">
    <source>
        <dbReference type="ARBA" id="ARBA00022763"/>
    </source>
</evidence>
<dbReference type="eggNOG" id="COG1381">
    <property type="taxonomic scope" value="Bacteria"/>
</dbReference>
<keyword evidence="5 7" id="KW-0234">DNA repair</keyword>
<dbReference type="Gene3D" id="1.20.1440.120">
    <property type="entry name" value="Recombination protein O, C-terminal domain"/>
    <property type="match status" value="1"/>
</dbReference>
<dbReference type="SUPFAM" id="SSF57863">
    <property type="entry name" value="ArfGap/RecO-like zinc finger"/>
    <property type="match status" value="1"/>
</dbReference>
<dbReference type="InterPro" id="IPR012340">
    <property type="entry name" value="NA-bd_OB-fold"/>
</dbReference>
<feature type="domain" description="DNA replication/recombination mediator RecO N-terminal" evidence="8">
    <location>
        <begin position="1"/>
        <end position="78"/>
    </location>
</feature>
<dbReference type="NCBIfam" id="TIGR00613">
    <property type="entry name" value="reco"/>
    <property type="match status" value="1"/>
</dbReference>
<dbReference type="GO" id="GO:0043590">
    <property type="term" value="C:bacterial nucleoid"/>
    <property type="evidence" value="ECO:0007669"/>
    <property type="project" value="TreeGrafter"/>
</dbReference>
<dbReference type="InterPro" id="IPR022572">
    <property type="entry name" value="DNA_rep/recomb_RecO_N"/>
</dbReference>
<dbReference type="Proteomes" id="UP000012283">
    <property type="component" value="Unassembled WGS sequence"/>
</dbReference>
<dbReference type="RefSeq" id="WP_003466534.1">
    <property type="nucleotide sequence ID" value="NZ_APML01000019.1"/>
</dbReference>
<evidence type="ECO:0000256" key="2">
    <source>
        <dbReference type="ARBA" id="ARBA00021310"/>
    </source>
</evidence>
<dbReference type="InterPro" id="IPR042242">
    <property type="entry name" value="RecO_C"/>
</dbReference>
<evidence type="ECO:0000313" key="10">
    <source>
        <dbReference type="Proteomes" id="UP000012283"/>
    </source>
</evidence>
<dbReference type="InterPro" id="IPR037278">
    <property type="entry name" value="ARFGAP/RecO"/>
</dbReference>
<accession>N4WWQ8</accession>
<gene>
    <name evidence="7 9" type="primary">recO</name>
    <name evidence="9" type="ORF">J416_05803</name>
</gene>
<name>N4WWQ8_9BACI</name>
<dbReference type="EMBL" id="APML01000019">
    <property type="protein sequence ID" value="ENH97501.1"/>
    <property type="molecule type" value="Genomic_DNA"/>
</dbReference>
<dbReference type="Gene3D" id="2.40.50.140">
    <property type="entry name" value="Nucleic acid-binding proteins"/>
    <property type="match status" value="1"/>
</dbReference>
<protein>
    <recommendedName>
        <fullName evidence="2 7">DNA repair protein RecO</fullName>
    </recommendedName>
    <alternativeName>
        <fullName evidence="6 7">Recombination protein O</fullName>
    </alternativeName>
</protein>
<dbReference type="Pfam" id="PF11967">
    <property type="entry name" value="RecO_N"/>
    <property type="match status" value="1"/>
</dbReference>
<keyword evidence="10" id="KW-1185">Reference proteome</keyword>
<dbReference type="PATRIC" id="fig|1308866.3.peg.1174"/>
<dbReference type="STRING" id="1308866.J416_05803"/>
<evidence type="ECO:0000256" key="1">
    <source>
        <dbReference type="ARBA" id="ARBA00007452"/>
    </source>
</evidence>
<evidence type="ECO:0000256" key="7">
    <source>
        <dbReference type="HAMAP-Rule" id="MF_00201"/>
    </source>
</evidence>
<comment type="function">
    <text evidence="7">Involved in DNA repair and RecF pathway recombination.</text>
</comment>
<dbReference type="PANTHER" id="PTHR33991:SF1">
    <property type="entry name" value="DNA REPAIR PROTEIN RECO"/>
    <property type="match status" value="1"/>
</dbReference>
<dbReference type="PANTHER" id="PTHR33991">
    <property type="entry name" value="DNA REPAIR PROTEIN RECO"/>
    <property type="match status" value="1"/>
</dbReference>
<evidence type="ECO:0000256" key="4">
    <source>
        <dbReference type="ARBA" id="ARBA00023172"/>
    </source>
</evidence>